<evidence type="ECO:0000256" key="1">
    <source>
        <dbReference type="ARBA" id="ARBA00004496"/>
    </source>
</evidence>
<dbReference type="Proteomes" id="UP000038830">
    <property type="component" value="Unassembled WGS sequence"/>
</dbReference>
<dbReference type="Pfam" id="PF18826">
    <property type="entry name" value="bVLRF1"/>
    <property type="match status" value="1"/>
</dbReference>
<keyword evidence="7" id="KW-0378">Hydrolase</keyword>
<dbReference type="InterPro" id="IPR047139">
    <property type="entry name" value="ANKZ1/VMS1"/>
</dbReference>
<dbReference type="InterPro" id="IPR041175">
    <property type="entry name" value="VLRF1/Vms1"/>
</dbReference>
<evidence type="ECO:0000256" key="6">
    <source>
        <dbReference type="ARBA" id="ARBA00022759"/>
    </source>
</evidence>
<keyword evidence="4" id="KW-0540">Nuclease</keyword>
<proteinExistence type="inferred from homology"/>
<evidence type="ECO:0000313" key="14">
    <source>
        <dbReference type="Proteomes" id="UP000038830"/>
    </source>
</evidence>
<dbReference type="GO" id="GO:0016787">
    <property type="term" value="F:hydrolase activity"/>
    <property type="evidence" value="ECO:0007669"/>
    <property type="project" value="UniProtKB-KW"/>
</dbReference>
<evidence type="ECO:0000259" key="12">
    <source>
        <dbReference type="PROSITE" id="PS52044"/>
    </source>
</evidence>
<keyword evidence="3 10" id="KW-0963">Cytoplasm</keyword>
<dbReference type="PANTHER" id="PTHR16036:SF2">
    <property type="entry name" value="TRNA ENDONUCLEASE ANKZF1"/>
    <property type="match status" value="1"/>
</dbReference>
<evidence type="ECO:0000256" key="7">
    <source>
        <dbReference type="ARBA" id="ARBA00022801"/>
    </source>
</evidence>
<dbReference type="AlphaFoldDB" id="A0A0H5C3Q3"/>
<feature type="domain" description="VLRF1" evidence="12">
    <location>
        <begin position="211"/>
        <end position="361"/>
    </location>
</feature>
<dbReference type="GO" id="GO:0005737">
    <property type="term" value="C:cytoplasm"/>
    <property type="evidence" value="ECO:0007669"/>
    <property type="project" value="UniProtKB-SubCell"/>
</dbReference>
<evidence type="ECO:0000256" key="11">
    <source>
        <dbReference type="SAM" id="MobiDB-lite"/>
    </source>
</evidence>
<feature type="compositionally biased region" description="Acidic residues" evidence="11">
    <location>
        <begin position="117"/>
        <end position="130"/>
    </location>
</feature>
<gene>
    <name evidence="13" type="ORF">BN1211_3078</name>
</gene>
<reference evidence="14" key="1">
    <citation type="journal article" date="2015" name="J. Biotechnol.">
        <title>The structure of the Cyberlindnera jadinii genome and its relation to Candida utilis analyzed by the occurrence of single nucleotide polymorphisms.</title>
        <authorList>
            <person name="Rupp O."/>
            <person name="Brinkrolf K."/>
            <person name="Buerth C."/>
            <person name="Kunigo M."/>
            <person name="Schneider J."/>
            <person name="Jaenicke S."/>
            <person name="Goesmann A."/>
            <person name="Puehler A."/>
            <person name="Jaeger K.-E."/>
            <person name="Ernst J.F."/>
        </authorList>
    </citation>
    <scope>NUCLEOTIDE SEQUENCE [LARGE SCALE GENOMIC DNA]</scope>
    <source>
        <strain evidence="14">ATCC 18201 / CBS 1600 / BCRC 20928 / JCM 3617 / NBRC 0987 / NRRL Y-1542</strain>
    </source>
</reference>
<sequence length="579" mass="65849">MEEWLFEPIIGLTMSRFEPEELFAYNLSPRIIDSLELMYFDSSTVEEVTLAQQQQQQQQEQSTVQVIKPVQHKDREYYNSDIYKLNLKRQSRGLPPLTESEFEELASELFNESLSGSEEEDSEEDGDDNDERYKTDTLDTIFERSIAKLEQLKLEQEEEGVVSHLATRSPFILFKSSLLDSSHAFGVYKSLFSVKEINDPINALKSWQSQQGKKSAIFMIGGGHFAGAIVSHAVKSTKGQVSKTPSDLLLNSVDFIDAKVLSSAMDNAKGKANSAGSNLRRANEMALQNEVRELLQSWKKQLNECDSIFIRANGMQNRRILVGYEGSPFANDDDRIRSFPFTTKRATTSELKRAWLQLTSLTITAKPKVDDKVLKQKALQQQLKQSKLNKVKETDKVTPEETQTREIVGFLKKSRGPVLITYMKKNQLDPQFELQPESEYYHTPTVLHYASAHGLKNLIGPLLKNLKCDPTALNKSGKTAYDLSANVSVKQAFRIARSELGESIYDWERAHVEPPLKREDVEREDLERKAQEEQEKKKAQRELLEQKVEPATKNNKRLGGVSISQNEVDERTKGKSSRS</sequence>
<feature type="compositionally biased region" description="Basic and acidic residues" evidence="11">
    <location>
        <begin position="518"/>
        <end position="550"/>
    </location>
</feature>
<accession>A0A0H5C3Q3</accession>
<evidence type="ECO:0000256" key="8">
    <source>
        <dbReference type="ARBA" id="ARBA00023043"/>
    </source>
</evidence>
<protein>
    <recommendedName>
        <fullName evidence="12">VLRF1 domain-containing protein</fullName>
    </recommendedName>
</protein>
<comment type="caution">
    <text evidence="10">Lacks conserved residue(s) required for the propagation of feature annotation.</text>
</comment>
<evidence type="ECO:0000256" key="3">
    <source>
        <dbReference type="ARBA" id="ARBA00022490"/>
    </source>
</evidence>
<keyword evidence="9" id="KW-0175">Coiled coil</keyword>
<keyword evidence="6" id="KW-0255">Endonuclease</keyword>
<comment type="similarity">
    <text evidence="2 10">Belongs to the ANKZF1/VMS1 family.</text>
</comment>
<dbReference type="InterPro" id="IPR036770">
    <property type="entry name" value="Ankyrin_rpt-contain_sf"/>
</dbReference>
<feature type="region of interest" description="Disordered" evidence="11">
    <location>
        <begin position="111"/>
        <end position="134"/>
    </location>
</feature>
<name>A0A0H5C3Q3_CYBJN</name>
<dbReference type="GO" id="GO:0004519">
    <property type="term" value="F:endonuclease activity"/>
    <property type="evidence" value="ECO:0007669"/>
    <property type="project" value="UniProtKB-KW"/>
</dbReference>
<feature type="region of interest" description="Disordered" evidence="11">
    <location>
        <begin position="518"/>
        <end position="579"/>
    </location>
</feature>
<dbReference type="SUPFAM" id="SSF48403">
    <property type="entry name" value="Ankyrin repeat"/>
    <property type="match status" value="1"/>
</dbReference>
<evidence type="ECO:0000313" key="13">
    <source>
        <dbReference type="EMBL" id="CEP22675.1"/>
    </source>
</evidence>
<dbReference type="EMBL" id="CDQK01000003">
    <property type="protein sequence ID" value="CEP22675.1"/>
    <property type="molecule type" value="Genomic_DNA"/>
</dbReference>
<keyword evidence="8" id="KW-0040">ANK repeat</keyword>
<dbReference type="PROSITE" id="PS52044">
    <property type="entry name" value="VLRF1"/>
    <property type="match status" value="1"/>
</dbReference>
<dbReference type="GO" id="GO:0036503">
    <property type="term" value="P:ERAD pathway"/>
    <property type="evidence" value="ECO:0007669"/>
    <property type="project" value="TreeGrafter"/>
</dbReference>
<evidence type="ECO:0000256" key="5">
    <source>
        <dbReference type="ARBA" id="ARBA00022737"/>
    </source>
</evidence>
<evidence type="ECO:0000256" key="9">
    <source>
        <dbReference type="ARBA" id="ARBA00023054"/>
    </source>
</evidence>
<keyword evidence="5" id="KW-0677">Repeat</keyword>
<evidence type="ECO:0000256" key="10">
    <source>
        <dbReference type="PROSITE-ProRule" id="PRU01389"/>
    </source>
</evidence>
<comment type="subcellular location">
    <subcellularLocation>
        <location evidence="1">Cytoplasm</location>
    </subcellularLocation>
</comment>
<organism evidence="13 14">
    <name type="scientific">Cyberlindnera jadinii (strain ATCC 18201 / CBS 1600 / BCRC 20928 / JCM 3617 / NBRC 0987 / NRRL Y-1542)</name>
    <name type="common">Torula yeast</name>
    <name type="synonym">Candida utilis</name>
    <dbReference type="NCBI Taxonomy" id="983966"/>
    <lineage>
        <taxon>Eukaryota</taxon>
        <taxon>Fungi</taxon>
        <taxon>Dikarya</taxon>
        <taxon>Ascomycota</taxon>
        <taxon>Saccharomycotina</taxon>
        <taxon>Saccharomycetes</taxon>
        <taxon>Phaffomycetales</taxon>
        <taxon>Phaffomycetaceae</taxon>
        <taxon>Cyberlindnera</taxon>
    </lineage>
</organism>
<evidence type="ECO:0000256" key="2">
    <source>
        <dbReference type="ARBA" id="ARBA00009262"/>
    </source>
</evidence>
<evidence type="ECO:0000256" key="4">
    <source>
        <dbReference type="ARBA" id="ARBA00022722"/>
    </source>
</evidence>
<dbReference type="PANTHER" id="PTHR16036">
    <property type="entry name" value="ANKYRIN REPEAT AND ZINC FINGER DOMAIN-CONTAINING PROTEIN 1"/>
    <property type="match status" value="1"/>
</dbReference>
<comment type="domain">
    <text evidence="10">The VLRF1 domain mediates binding to the 60S ribosomal subunit.</text>
</comment>